<dbReference type="SFLD" id="SFLDG01060">
    <property type="entry name" value="BATS_domain_containing"/>
    <property type="match status" value="1"/>
</dbReference>
<sequence length="455" mass="50739">MNSFINDEKILSIIENTKFSESKAEEIIQKALALKGLGLEEAAMLLSCPDDEYLDKIFAAAGKVKSLIYGRRLVFFAPLYISSFCVNNCLYCGFRRDNKDIARRRLSIAEVLKEVNLLESFGHKRLLVVAAEDKDINADYLSEVISAIYAAKNGRGEIRRVNINCAPLDLQGFKKLKKCGIGTYQLFQETYHNNTYNKMHPCGPKSDFMKRLYAMDTAQEAGIDDVGIGALFGLYDFRFEVLSLLEHCRYLEDKFGAGPHTISVPRIEPALNSLVSDNPPYAVSDIDFKKIIAVLRLAVPYTGLILSTREKSSLRNELLYLGISQVSAGSRTNPGGYSSSGDGQFCLGDNRTLKEVVMDAAEAGFIASFCTACYRNKRTGADFMKLAKPGHIQEFCLSNAILTLKEYLLDYTDNGQNKASALLDAEAANIKDGNMRKITLGRLKRLERGERDLYF</sequence>
<dbReference type="PANTHER" id="PTHR43583:SF2">
    <property type="entry name" value="THIAZOLE BIOSYNTHESIS PROTEIN"/>
    <property type="match status" value="1"/>
</dbReference>
<dbReference type="SFLD" id="SFLDG01081">
    <property type="entry name" value="cleavage_of_the_Ca-Cb_bond_in"/>
    <property type="match status" value="1"/>
</dbReference>
<comment type="caution">
    <text evidence="8">The sequence shown here is derived from an EMBL/GenBank/DDBJ whole genome shotgun (WGS) entry which is preliminary data.</text>
</comment>
<keyword evidence="4" id="KW-0479">Metal-binding</keyword>
<feature type="domain" description="Radical SAM core" evidence="7">
    <location>
        <begin position="69"/>
        <end position="301"/>
    </location>
</feature>
<reference evidence="8 9" key="1">
    <citation type="submission" date="2017-09" db="EMBL/GenBank/DDBJ databases">
        <title>Depth-based differentiation of microbial function through sediment-hosted aquifers and enrichment of novel symbionts in the deep terrestrial subsurface.</title>
        <authorList>
            <person name="Probst A.J."/>
            <person name="Ladd B."/>
            <person name="Jarett J.K."/>
            <person name="Geller-Mcgrath D.E."/>
            <person name="Sieber C.M."/>
            <person name="Emerson J.B."/>
            <person name="Anantharaman K."/>
            <person name="Thomas B.C."/>
            <person name="Malmstrom R."/>
            <person name="Stieglmeier M."/>
            <person name="Klingl A."/>
            <person name="Woyke T."/>
            <person name="Ryan C.M."/>
            <person name="Banfield J.F."/>
        </authorList>
    </citation>
    <scope>NUCLEOTIDE SEQUENCE [LARGE SCALE GENOMIC DNA]</scope>
    <source>
        <strain evidence="8">CG11_big_fil_rev_8_21_14_0_20_42_13</strain>
    </source>
</reference>
<dbReference type="GO" id="GO:0051539">
    <property type="term" value="F:4 iron, 4 sulfur cluster binding"/>
    <property type="evidence" value="ECO:0007669"/>
    <property type="project" value="UniProtKB-KW"/>
</dbReference>
<proteinExistence type="predicted"/>
<evidence type="ECO:0000259" key="7">
    <source>
        <dbReference type="PROSITE" id="PS51918"/>
    </source>
</evidence>
<dbReference type="SMART" id="SM00876">
    <property type="entry name" value="BATS"/>
    <property type="match status" value="1"/>
</dbReference>
<dbReference type="InterPro" id="IPR024007">
    <property type="entry name" value="FeFe-hyd_mat_HydG"/>
</dbReference>
<dbReference type="GO" id="GO:0042364">
    <property type="term" value="P:water-soluble vitamin biosynthetic process"/>
    <property type="evidence" value="ECO:0007669"/>
    <property type="project" value="UniProtKB-ARBA"/>
</dbReference>
<dbReference type="AlphaFoldDB" id="A0A2H0LXP1"/>
<dbReference type="Gene3D" id="3.20.20.70">
    <property type="entry name" value="Aldolase class I"/>
    <property type="match status" value="1"/>
</dbReference>
<accession>A0A2H0LXP1</accession>
<name>A0A2H0LXP1_9BACT</name>
<dbReference type="GO" id="GO:0044272">
    <property type="term" value="P:sulfur compound biosynthetic process"/>
    <property type="evidence" value="ECO:0007669"/>
    <property type="project" value="UniProtKB-ARBA"/>
</dbReference>
<dbReference type="InterPro" id="IPR013785">
    <property type="entry name" value="Aldolase_TIM"/>
</dbReference>
<dbReference type="PROSITE" id="PS51918">
    <property type="entry name" value="RADICAL_SAM"/>
    <property type="match status" value="1"/>
</dbReference>
<keyword evidence="2" id="KW-0004">4Fe-4S</keyword>
<dbReference type="InterPro" id="IPR034428">
    <property type="entry name" value="ThiH/NoCL/HydG-like"/>
</dbReference>
<protein>
    <submittedName>
        <fullName evidence="8">[FeFe] hydrogenase H-cluster radical SAM maturase HydG</fullName>
    </submittedName>
</protein>
<evidence type="ECO:0000313" key="8">
    <source>
        <dbReference type="EMBL" id="PIQ88444.1"/>
    </source>
</evidence>
<dbReference type="InterPro" id="IPR058240">
    <property type="entry name" value="rSAM_sf"/>
</dbReference>
<dbReference type="EMBL" id="PCWA01000107">
    <property type="protein sequence ID" value="PIQ88444.1"/>
    <property type="molecule type" value="Genomic_DNA"/>
</dbReference>
<dbReference type="InterPro" id="IPR010722">
    <property type="entry name" value="BATS_dom"/>
</dbReference>
<dbReference type="CDD" id="cd01335">
    <property type="entry name" value="Radical_SAM"/>
    <property type="match status" value="1"/>
</dbReference>
<dbReference type="Proteomes" id="UP000229641">
    <property type="component" value="Unassembled WGS sequence"/>
</dbReference>
<evidence type="ECO:0000256" key="2">
    <source>
        <dbReference type="ARBA" id="ARBA00022485"/>
    </source>
</evidence>
<evidence type="ECO:0000256" key="3">
    <source>
        <dbReference type="ARBA" id="ARBA00022691"/>
    </source>
</evidence>
<dbReference type="NCBIfam" id="TIGR03955">
    <property type="entry name" value="rSAM_HydG"/>
    <property type="match status" value="1"/>
</dbReference>
<dbReference type="GO" id="GO:0003824">
    <property type="term" value="F:catalytic activity"/>
    <property type="evidence" value="ECO:0007669"/>
    <property type="project" value="InterPro"/>
</dbReference>
<comment type="cofactor">
    <cofactor evidence="1">
        <name>[4Fe-4S] cluster</name>
        <dbReference type="ChEBI" id="CHEBI:49883"/>
    </cofactor>
</comment>
<dbReference type="InterPro" id="IPR007197">
    <property type="entry name" value="rSAM"/>
</dbReference>
<dbReference type="SFLD" id="SFLDS00029">
    <property type="entry name" value="Radical_SAM"/>
    <property type="match status" value="1"/>
</dbReference>
<dbReference type="GO" id="GO:0046872">
    <property type="term" value="F:metal ion binding"/>
    <property type="evidence" value="ECO:0007669"/>
    <property type="project" value="UniProtKB-KW"/>
</dbReference>
<evidence type="ECO:0000256" key="6">
    <source>
        <dbReference type="ARBA" id="ARBA00023014"/>
    </source>
</evidence>
<evidence type="ECO:0000256" key="5">
    <source>
        <dbReference type="ARBA" id="ARBA00023004"/>
    </source>
</evidence>
<dbReference type="Pfam" id="PF06968">
    <property type="entry name" value="BATS"/>
    <property type="match status" value="1"/>
</dbReference>
<dbReference type="Pfam" id="PF04055">
    <property type="entry name" value="Radical_SAM"/>
    <property type="match status" value="1"/>
</dbReference>
<keyword evidence="6" id="KW-0411">Iron-sulfur</keyword>
<gene>
    <name evidence="8" type="ORF">COV72_08265</name>
</gene>
<dbReference type="PANTHER" id="PTHR43583">
    <property type="entry name" value="2-IMINOACETATE SYNTHASE"/>
    <property type="match status" value="1"/>
</dbReference>
<evidence type="ECO:0000256" key="1">
    <source>
        <dbReference type="ARBA" id="ARBA00001966"/>
    </source>
</evidence>
<evidence type="ECO:0000256" key="4">
    <source>
        <dbReference type="ARBA" id="ARBA00022723"/>
    </source>
</evidence>
<keyword evidence="5" id="KW-0408">Iron</keyword>
<dbReference type="SFLD" id="SFLDF00319">
    <property type="entry name" value="Fe_hydrogenase_maturase_(HydG"/>
    <property type="match status" value="1"/>
</dbReference>
<keyword evidence="3" id="KW-0949">S-adenosyl-L-methionine</keyword>
<organism evidence="8 9">
    <name type="scientific">Candidatus Ghiorseimicrobium undicola</name>
    <dbReference type="NCBI Taxonomy" id="1974746"/>
    <lineage>
        <taxon>Bacteria</taxon>
        <taxon>Pseudomonadati</taxon>
        <taxon>Candidatus Omnitrophota</taxon>
        <taxon>Candidatus Ghiorseimicrobium</taxon>
    </lineage>
</organism>
<dbReference type="SUPFAM" id="SSF102114">
    <property type="entry name" value="Radical SAM enzymes"/>
    <property type="match status" value="1"/>
</dbReference>
<evidence type="ECO:0000313" key="9">
    <source>
        <dbReference type="Proteomes" id="UP000229641"/>
    </source>
</evidence>